<evidence type="ECO:0000313" key="2">
    <source>
        <dbReference type="EMBL" id="OQA51940.1"/>
    </source>
</evidence>
<feature type="transmembrane region" description="Helical" evidence="1">
    <location>
        <begin position="268"/>
        <end position="288"/>
    </location>
</feature>
<keyword evidence="1" id="KW-1133">Transmembrane helix</keyword>
<dbReference type="Pfam" id="PF09852">
    <property type="entry name" value="DUF2079"/>
    <property type="match status" value="1"/>
</dbReference>
<feature type="transmembrane region" description="Helical" evidence="1">
    <location>
        <begin position="397"/>
        <end position="419"/>
    </location>
</feature>
<dbReference type="EMBL" id="MWBO01000055">
    <property type="protein sequence ID" value="OQA51940.1"/>
    <property type="molecule type" value="Genomic_DNA"/>
</dbReference>
<protein>
    <recommendedName>
        <fullName evidence="3">DUF2079 domain-containing protein</fullName>
    </recommendedName>
</protein>
<keyword evidence="1" id="KW-0812">Transmembrane</keyword>
<accession>A0A1V5SBP9</accession>
<evidence type="ECO:0000256" key="1">
    <source>
        <dbReference type="SAM" id="Phobius"/>
    </source>
</evidence>
<feature type="transmembrane region" description="Helical" evidence="1">
    <location>
        <begin position="83"/>
        <end position="101"/>
    </location>
</feature>
<feature type="transmembrane region" description="Helical" evidence="1">
    <location>
        <begin position="295"/>
        <end position="323"/>
    </location>
</feature>
<proteinExistence type="predicted"/>
<feature type="transmembrane region" description="Helical" evidence="1">
    <location>
        <begin position="107"/>
        <end position="126"/>
    </location>
</feature>
<feature type="transmembrane region" description="Helical" evidence="1">
    <location>
        <begin position="439"/>
        <end position="458"/>
    </location>
</feature>
<keyword evidence="1" id="KW-0472">Membrane</keyword>
<reference evidence="2" key="1">
    <citation type="submission" date="2017-02" db="EMBL/GenBank/DDBJ databases">
        <title>Delving into the versatile metabolic prowess of the omnipresent phylum Bacteroidetes.</title>
        <authorList>
            <person name="Nobu M.K."/>
            <person name="Mei R."/>
            <person name="Narihiro T."/>
            <person name="Kuroda K."/>
            <person name="Liu W.-T."/>
        </authorList>
    </citation>
    <scope>NUCLEOTIDE SEQUENCE</scope>
    <source>
        <strain evidence="2">ADurb.Bin280</strain>
    </source>
</reference>
<feature type="transmembrane region" description="Helical" evidence="1">
    <location>
        <begin position="55"/>
        <end position="71"/>
    </location>
</feature>
<dbReference type="InterPro" id="IPR018650">
    <property type="entry name" value="STSV1_Orf64"/>
</dbReference>
<feature type="transmembrane region" description="Helical" evidence="1">
    <location>
        <begin position="138"/>
        <end position="157"/>
    </location>
</feature>
<gene>
    <name evidence="2" type="ORF">BWY43_00743</name>
</gene>
<organism evidence="2">
    <name type="scientific">candidate division WS2 bacterium ADurb.Bin280</name>
    <dbReference type="NCBI Taxonomy" id="1852829"/>
    <lineage>
        <taxon>Bacteria</taxon>
        <taxon>candidate division WS2</taxon>
    </lineage>
</organism>
<feature type="transmembrane region" description="Helical" evidence="1">
    <location>
        <begin position="219"/>
        <end position="239"/>
    </location>
</feature>
<feature type="transmembrane region" description="Helical" evidence="1">
    <location>
        <begin position="246"/>
        <end position="262"/>
    </location>
</feature>
<sequence length="639" mass="73690">MKSIFEKINTALLPFFWPIIILTGYLFGTFAYFIIFRNNKIEDFLGSDLLGTSRIFLVLFLVFFISLFIFLGFRYREAVKTRILPIAILSLGIFLIMKYRGGDGGEYVFFVYLSFLLAYILSFTVFEKLDEKIKNYRKILFIALASFFVIFSFYSIFKHIKLESTDFDLGIFTQAMYKFSRFDFSENTVRTVSHIWGDHFHPILFPVSFPMLVFPRAETILIIQAFFVCLAGIPLYLIAREILKNRFASLAIVFAFLFFAGVQKAVDFDFHEIALMPFFFFTSFYLMLKKNWLWYFLSLIPLLACKEDIAILVVFLGLYMIVFRREWRAGALTILISALWFALAVMVIIPALGPEGFIYFQYSTIGATPKEAIVSLLTNPLHALQAMYDHPFKIKTVWTHLSSFGFLPLLSPASLFLVLPAVGEALLNDNILRWSGNHYGMLAAPMLAISATYGIFNINYIFGSYFAKNNLLKFLAIFVVVCSFIVSQSDRTIFERLMEPGFYRLPQAYFDIKELGREIPQDAHLSTQQNIVPQFASRDFIYGYPGNKFEQSRKMDYYLLSVDASISTDAQDELRKKIKSIDELENFLVNRADYGLYKKINGSYLLKRGFKSDPSQLKKALAELSEQRIVFASKIIPVE</sequence>
<dbReference type="AlphaFoldDB" id="A0A1V5SBP9"/>
<name>A0A1V5SBP9_9BACT</name>
<comment type="caution">
    <text evidence="2">The sequence shown here is derived from an EMBL/GenBank/DDBJ whole genome shotgun (WGS) entry which is preliminary data.</text>
</comment>
<feature type="transmembrane region" description="Helical" evidence="1">
    <location>
        <begin position="329"/>
        <end position="352"/>
    </location>
</feature>
<feature type="transmembrane region" description="Helical" evidence="1">
    <location>
        <begin position="12"/>
        <end position="35"/>
    </location>
</feature>
<feature type="transmembrane region" description="Helical" evidence="1">
    <location>
        <begin position="470"/>
        <end position="487"/>
    </location>
</feature>
<evidence type="ECO:0008006" key="3">
    <source>
        <dbReference type="Google" id="ProtNLM"/>
    </source>
</evidence>
<dbReference type="Proteomes" id="UP000485367">
    <property type="component" value="Unassembled WGS sequence"/>
</dbReference>